<feature type="chain" id="PRO_5044808508" description="Peptidase inhibitor family I36" evidence="1">
    <location>
        <begin position="25"/>
        <end position="135"/>
    </location>
</feature>
<feature type="signal peptide" evidence="1">
    <location>
        <begin position="1"/>
        <end position="24"/>
    </location>
</feature>
<proteinExistence type="predicted"/>
<dbReference type="KEGG" id="kab:B7C62_16285"/>
<reference evidence="2 3" key="1">
    <citation type="submission" date="2017-04" db="EMBL/GenBank/DDBJ databases">
        <title>The complete genome sequence of Streptomyces albolongus YIM 101047, the producer of novel bafilomycins and novel odoriferous sesquiterpenoids.</title>
        <authorList>
            <person name="Yin M."/>
            <person name="Jiang Y."/>
        </authorList>
    </citation>
    <scope>NUCLEOTIDE SEQUENCE [LARGE SCALE GENOMIC DNA]</scope>
    <source>
        <strain evidence="2 3">YIM 101047</strain>
    </source>
</reference>
<evidence type="ECO:0000256" key="1">
    <source>
        <dbReference type="SAM" id="SignalP"/>
    </source>
</evidence>
<gene>
    <name evidence="2" type="ORF">B7C62_16285</name>
</gene>
<name>A0ABC8BTU3_9ACTN</name>
<sequence>MFTARRFAAATAAAAVIGSGIIFAQPAAAAAACSSGYTCLHYGTSYQGGIYKQWGELGDYAGKKFVASTNGSAGAGQNVKNNAGSVNSHDYNYQFTVYRGINFNCQVACQTIGVAGAQNLNASLKNKNASGKHHR</sequence>
<accession>A0ABC8BTU3</accession>
<protein>
    <recommendedName>
        <fullName evidence="4">Peptidase inhibitor family I36</fullName>
    </recommendedName>
</protein>
<dbReference type="AlphaFoldDB" id="A0ABC8BTU3"/>
<evidence type="ECO:0000313" key="2">
    <source>
        <dbReference type="EMBL" id="ARF73645.1"/>
    </source>
</evidence>
<keyword evidence="3" id="KW-1185">Reference proteome</keyword>
<dbReference type="EMBL" id="CP020563">
    <property type="protein sequence ID" value="ARF73645.1"/>
    <property type="molecule type" value="Genomic_DNA"/>
</dbReference>
<organism evidence="2 3">
    <name type="scientific">Kitasatospora albolonga</name>
    <dbReference type="NCBI Taxonomy" id="68173"/>
    <lineage>
        <taxon>Bacteria</taxon>
        <taxon>Bacillati</taxon>
        <taxon>Actinomycetota</taxon>
        <taxon>Actinomycetes</taxon>
        <taxon>Kitasatosporales</taxon>
        <taxon>Streptomycetaceae</taxon>
        <taxon>Kitasatospora</taxon>
    </lineage>
</organism>
<dbReference type="PROSITE" id="PS51257">
    <property type="entry name" value="PROKAR_LIPOPROTEIN"/>
    <property type="match status" value="1"/>
</dbReference>
<keyword evidence="1" id="KW-0732">Signal</keyword>
<dbReference type="RefSeq" id="WP_084747431.1">
    <property type="nucleotide sequence ID" value="NZ_CP020563.1"/>
</dbReference>
<evidence type="ECO:0008006" key="4">
    <source>
        <dbReference type="Google" id="ProtNLM"/>
    </source>
</evidence>
<dbReference type="Proteomes" id="UP000192251">
    <property type="component" value="Chromosome"/>
</dbReference>
<evidence type="ECO:0000313" key="3">
    <source>
        <dbReference type="Proteomes" id="UP000192251"/>
    </source>
</evidence>